<dbReference type="InterPro" id="IPR036736">
    <property type="entry name" value="ACP-like_sf"/>
</dbReference>
<feature type="domain" description="Carrier" evidence="5">
    <location>
        <begin position="2022"/>
        <end position="2097"/>
    </location>
</feature>
<feature type="domain" description="Carrier" evidence="5">
    <location>
        <begin position="973"/>
        <end position="1048"/>
    </location>
</feature>
<dbReference type="InterPro" id="IPR000873">
    <property type="entry name" value="AMP-dep_synth/lig_dom"/>
</dbReference>
<dbReference type="SUPFAM" id="SSF47336">
    <property type="entry name" value="ACP-like"/>
    <property type="match status" value="3"/>
</dbReference>
<keyword evidence="3" id="KW-0597">Phosphoprotein</keyword>
<protein>
    <submittedName>
        <fullName evidence="6">Amino acid adenylation domain-containing protein</fullName>
    </submittedName>
</protein>
<keyword evidence="7" id="KW-1185">Reference proteome</keyword>
<dbReference type="NCBIfam" id="TIGR01733">
    <property type="entry name" value="AA-adenyl-dom"/>
    <property type="match status" value="3"/>
</dbReference>
<evidence type="ECO:0000256" key="1">
    <source>
        <dbReference type="ARBA" id="ARBA00001957"/>
    </source>
</evidence>
<reference evidence="6 7" key="1">
    <citation type="submission" date="2022-08" db="EMBL/GenBank/DDBJ databases">
        <authorList>
            <person name="Somphong A."/>
            <person name="Phongsopitanun W."/>
        </authorList>
    </citation>
    <scope>NUCLEOTIDE SEQUENCE [LARGE SCALE GENOMIC DNA]</scope>
    <source>
        <strain evidence="6 7">LP11</strain>
    </source>
</reference>
<proteinExistence type="predicted"/>
<dbReference type="Gene3D" id="3.30.559.10">
    <property type="entry name" value="Chloramphenicol acetyltransferase-like domain"/>
    <property type="match status" value="3"/>
</dbReference>
<dbReference type="SUPFAM" id="SSF52777">
    <property type="entry name" value="CoA-dependent acyltransferases"/>
    <property type="match status" value="6"/>
</dbReference>
<dbReference type="InterPro" id="IPR045851">
    <property type="entry name" value="AMP-bd_C_sf"/>
</dbReference>
<dbReference type="CDD" id="cd12117">
    <property type="entry name" value="A_NRPS_Srf_like"/>
    <property type="match status" value="3"/>
</dbReference>
<dbReference type="PROSITE" id="PS50075">
    <property type="entry name" value="CARRIER"/>
    <property type="match status" value="3"/>
</dbReference>
<evidence type="ECO:0000313" key="7">
    <source>
        <dbReference type="Proteomes" id="UP001205612"/>
    </source>
</evidence>
<sequence>MIPLSYAQQRLWFLAQLEGPSATYNIPLALRLSGDLDTGALTLALADVVARHESLRTVYPEHEGTPYQHILPAEDARPALPVLAAGEDTLADVLAAESAHVFDLAADLPLQARLIRLGDREHVLLVVMHHIASDGWSIAPLLRDLAHAYRARAAGHAPEREPLEIQYADYTLWQQEVLGEPDAEDSLMNRQLAYWQERLSGLPEEATLPADRPRPAVASYRGDTVTVHCPPQTHTALADLAREGGATLFMAAQAALATVLAASGAGPDVPIGSPVAGRTDEALDDLVGFFVNTLVLRTDVAGDPTFRQLLERVRATDLAAWAHQDLPFDRLVEALNPERSGARHPLFQVMLTLVKAGSTDPGTDIPGLRARAEYSATRTAKFDLTIGFDEHLTAAGRPAGLDITAEYATDLYDPETVQALLGRLLRLLGEASAHPDTPLSGLDLLDPADRALLLDTWTGRATPVPDASLATHFAEQAARTPDAVALTHAGRSWTYAEADAVSSRFAHRLAGLGVGPETVVAVLMERSADLVLALLAIVKAGGVYAPLNAVDPASRLTRILADTAAPLLLVDPHLADHEIVTEAGDTRVLLVDDLTADPETAAYPATAPEVPAHPDQWLYVMFTSGSTGVPKGVAVTHRNVAELALDHRWRRPAHRRVLFHSPHTFDASTFELWVPWLTGGTVAVAPAGVLDTAALAAVLAEESVTGLWLTAGLFRLVAEEDPAAFTGLGEVWTGGDVVPPEAVRRVMDACPDLQVVNGYGPTETTTFATSHPVRRPYDYPAALPIGRPLDNTRLYVLDDHLGLVAPGVPGELYIAGAGLARGYLRRPAQTAERFVADPHGPAGARMYRTGDLVRWSRDGEVEYLGRADQQVKLRGFRIEPGEIESALVAHASVAQAAVVVREDRPGDKRLVAYVVGDAVDTAALRRHASEALPDYMVPAAFVPLDTLPLTGNGKLDRRALPAPDLGADSTGRAPRDPAEEVLCGLFADVLGRPSVTIDDHFLRLGGHSLLATRLVSRIRTAFGVRITVRDMFQHPTVAQLADLIQTSNGDQPRPALIAGERPERLPLSSAQQRLWFLDQLEGPSPTYNIPLALRLTGTLDTTALRDALTDVVGRHEALRTVFRVADGEAYQLVLPAAEIAVPLPVVPADEDTLPALLAEESAKIFDLTAGLPLRAALLRLTDQDHVLVVVTHHIASDGWSNAPFFTDLDRAYTARTRGAAPEWAPLPVQYADYTLWQQKLLADEQSPQLDFWSQALANLPEEVTLPADRLRPAVASYQGATLTLSCPAATHAALTGLARETGTTLFMVAQAAVATVLARCGGGVDVPIGSPVAGRTDEALDDLVGFFVNTLVLRTDVGGDPTFRELLARVRETDLAAWAHQDLPFDRLVEVLNPERSASRHPLFQVMLTVGDTTVSQPELGGLTARFVTPEIRVAKFDLTFAFGERRAADGSPDGLDITVEYATDLYDPATAESVAGRLVRLLTAAVATPDQPVSSLPLLTDDEHARLAHWSGPATQAPRLGLDGLFTGQAARSPEALALVFEDQEVTYGELEVWSNRLARYLTGKGVRPGDLVAVHVERSPHMVASILAVLKAGAGYTMLDPQFPEERLNGVLEQVRPAVLVTQSHLPVLRTEAAPVDLTREVAEISAVSGAGVDTGGYPESVACVMFTSGSTGVPKGVAASHRALAATFVGPDYLAFGPQQTFLQCSPVSWDAFALEVFGPLLHGGVCVLQPGQHTDPHQIVELVERHGVTTLQMSASLFNHMLDEHPAVFGQLREAMTAGEAASPAHVARALEAHPHLRLLNGYGPAESMGFTTTFTIEPGTAEGAATIPVGGPLSGKHAYVLDGSLELVPPGTPGELYVAGHGLAHGYIGQPGLSADRFVANPYGPAGSRMYRTGDLARWNKQGALEYLGRGDQQIKLRGFRIEPGEIEAALTSYPRVRQAAVVVREDRPGDRRLVAYVVGDVTDTAALLRHTAARLPEYMVPAAIVVLDGLPRTVNGKLDRRALPAPDLTAVSDGRAPRNPAEEILCGLFADTLGLPSVTIDDHFFHRGGHSLLATRLTSKIRQAFGVRLGVRDIFQHPTVVRLAELIAAGAGADERPALVAGERPERPPLSFAQQRLWFLDQLEGPSPTYNIPLAVRLTGTLDAEALRRALLDVIGRHEALRTTFPSENGTPHQAVRSLAETDLALPVTPVTEESLHQALARLAGVTFDLAADLPIRADLLALSPEEHVLLVVMHHIASDGWSNGPLLRDLTMAYAARSRGAAPEWAPLPVQYADYSLWQRSLLTTEEERQLDFWRAELAELPEEATLPADRPRPAVASYRGATHKVTAPAATHAALTGLTRETGTTLFMVAQAAVATVLSRCGAGTDVPIGSPVAGRTDEALDDLVGFFVNTLVLRTDVGGDPTFRELLARVRETDLAAWAHQDLPFDRLVEVLNPERSASRHPLFQVMLTVGDTAAGAPDLAGLEAAFLDPELSIAKFDLTFAFGERRAADGSPDGLDITVEYATDLYEPRTVGLLLERTLLLLESAAADPDTAVGSVPLLAPEERQLLDAWAGPGTQAPELGLDGLFTRQATRSPQSTALIYEDQEVTYGELEVWSNRLARYLTGKGVRPGDLVAVHLERSPHMVAAILAVLKAGAGYTMLDPQFPQERLNGVLEQVRPTALVTQSHLPVLRSEAAPVDLTREVAEISAVSGAGVDTGGCPESVACVMFTSGSTGVPKGVAASHRALAATFVGPDYLAFGPQQTFLQCSPVSWDAFALEVFGPLLHGGVCVLQPGQHTDPHQIVELVERHGVTTLQMSASLFNHMLDEHPAVFGQLREAMTAGEAASPSHVAKVLAHFPHLRLLNGYGPAESMGFTTTFTIEPGTAEGAASIPVGGPLSGKHAYVLDGSLELVPPGTPGELYVAGHGLAHGYIGQPGLSADRFVANPYGPAGSRMYRTGDLARWNKQGALEYLGRGDQQIKLRGFRIEPGEIEAALTSYPRVRQAAVVVREDRPGDRRLVAYVVGDVTDTAALLRHTAARLPEYMVPAAIVVLDGLPRTVNGKLDRRALPAPDLTAVSDGRAPRNPAEEILCGLFADTLGLPSVTIDDHFFHRGGHSLLATRLISRIRTVWDTRVTIRDLFQSPTPALLAEHIAAGSGGNPLDTVLPIRAAGRDADAAPLFCVHAVSGVSWGYAGLLPHLGADRPLIALQARRLGGTEGAPASIEDMADDYLAEIREVQPHGPYHLLGWSFGGLVAHAIAARLEAAGEEVSLLALLDSYPLPDGFDAPEIDGRHVLTALLGGRGESVPVRCADTVPDIAELAEALRQSDPVLAGLEHAQAAAVVAATLDNLRMRYRYVPDVRFGGDALFFDATGTPAARSGAAAWAPYIAGRVEEFAVDCEHAAMTEAEPLRAIGEVLARRLRPARI</sequence>
<dbReference type="Gene3D" id="3.40.50.1820">
    <property type="entry name" value="alpha/beta hydrolase"/>
    <property type="match status" value="1"/>
</dbReference>
<dbReference type="Gene3D" id="3.40.50.980">
    <property type="match status" value="6"/>
</dbReference>
<dbReference type="InterPro" id="IPR020845">
    <property type="entry name" value="AMP-binding_CS"/>
</dbReference>
<evidence type="ECO:0000256" key="2">
    <source>
        <dbReference type="ARBA" id="ARBA00022450"/>
    </source>
</evidence>
<dbReference type="Gene3D" id="3.30.300.30">
    <property type="match status" value="3"/>
</dbReference>
<dbReference type="InterPro" id="IPR001031">
    <property type="entry name" value="Thioesterase"/>
</dbReference>
<dbReference type="InterPro" id="IPR029058">
    <property type="entry name" value="AB_hydrolase_fold"/>
</dbReference>
<dbReference type="Proteomes" id="UP001205612">
    <property type="component" value="Unassembled WGS sequence"/>
</dbReference>
<dbReference type="Pfam" id="PF00501">
    <property type="entry name" value="AMP-binding"/>
    <property type="match status" value="3"/>
</dbReference>
<dbReference type="InterPro" id="IPR023213">
    <property type="entry name" value="CAT-like_dom_sf"/>
</dbReference>
<dbReference type="InterPro" id="IPR006162">
    <property type="entry name" value="Ppantetheine_attach_site"/>
</dbReference>
<dbReference type="SUPFAM" id="SSF56801">
    <property type="entry name" value="Acetyl-CoA synthetase-like"/>
    <property type="match status" value="3"/>
</dbReference>
<dbReference type="PANTHER" id="PTHR45527:SF1">
    <property type="entry name" value="FATTY ACID SYNTHASE"/>
    <property type="match status" value="1"/>
</dbReference>
<dbReference type="InterPro" id="IPR009081">
    <property type="entry name" value="PP-bd_ACP"/>
</dbReference>
<gene>
    <name evidence="6" type="ORF">NX794_19775</name>
</gene>
<dbReference type="Gene3D" id="2.30.38.10">
    <property type="entry name" value="Luciferase, Domain 3"/>
    <property type="match status" value="3"/>
</dbReference>
<dbReference type="Gene3D" id="1.10.1200.10">
    <property type="entry name" value="ACP-like"/>
    <property type="match status" value="2"/>
</dbReference>
<dbReference type="InterPro" id="IPR010071">
    <property type="entry name" value="AA_adenyl_dom"/>
</dbReference>
<dbReference type="Pfam" id="PF00975">
    <property type="entry name" value="Thioesterase"/>
    <property type="match status" value="1"/>
</dbReference>
<evidence type="ECO:0000259" key="5">
    <source>
        <dbReference type="PROSITE" id="PS50075"/>
    </source>
</evidence>
<dbReference type="Pfam" id="PF13193">
    <property type="entry name" value="AMP-binding_C"/>
    <property type="match status" value="3"/>
</dbReference>
<comment type="caution">
    <text evidence="6">The sequence shown here is derived from an EMBL/GenBank/DDBJ whole genome shotgun (WGS) entry which is preliminary data.</text>
</comment>
<evidence type="ECO:0000313" key="6">
    <source>
        <dbReference type="EMBL" id="MCS0603437.1"/>
    </source>
</evidence>
<dbReference type="NCBIfam" id="NF003417">
    <property type="entry name" value="PRK04813.1"/>
    <property type="match status" value="3"/>
</dbReference>
<accession>A0ABT2B4T0</accession>
<feature type="region of interest" description="Disordered" evidence="4">
    <location>
        <begin position="953"/>
        <end position="974"/>
    </location>
</feature>
<organism evidence="6 7">
    <name type="scientific">Streptomyces pyxinicus</name>
    <dbReference type="NCBI Taxonomy" id="2970331"/>
    <lineage>
        <taxon>Bacteria</taxon>
        <taxon>Bacillati</taxon>
        <taxon>Actinomycetota</taxon>
        <taxon>Actinomycetes</taxon>
        <taxon>Kitasatosporales</taxon>
        <taxon>Streptomycetaceae</taxon>
        <taxon>Streptomyces</taxon>
    </lineage>
</organism>
<dbReference type="PANTHER" id="PTHR45527">
    <property type="entry name" value="NONRIBOSOMAL PEPTIDE SYNTHETASE"/>
    <property type="match status" value="1"/>
</dbReference>
<dbReference type="SUPFAM" id="SSF53474">
    <property type="entry name" value="alpha/beta-Hydrolases"/>
    <property type="match status" value="1"/>
</dbReference>
<keyword evidence="2" id="KW-0596">Phosphopantetheine</keyword>
<dbReference type="InterPro" id="IPR020806">
    <property type="entry name" value="PKS_PP-bd"/>
</dbReference>
<evidence type="ECO:0000256" key="4">
    <source>
        <dbReference type="SAM" id="MobiDB-lite"/>
    </source>
</evidence>
<dbReference type="PROSITE" id="PS00455">
    <property type="entry name" value="AMP_BINDING"/>
    <property type="match status" value="3"/>
</dbReference>
<dbReference type="InterPro" id="IPR025110">
    <property type="entry name" value="AMP-bd_C"/>
</dbReference>
<name>A0ABT2B4T0_9ACTN</name>
<dbReference type="InterPro" id="IPR020802">
    <property type="entry name" value="TesA-like"/>
</dbReference>
<dbReference type="Gene3D" id="3.30.559.30">
    <property type="entry name" value="Nonribosomal peptide synthetase, condensation domain"/>
    <property type="match status" value="3"/>
</dbReference>
<dbReference type="Pfam" id="PF00668">
    <property type="entry name" value="Condensation"/>
    <property type="match status" value="3"/>
</dbReference>
<dbReference type="Pfam" id="PF00550">
    <property type="entry name" value="PP-binding"/>
    <property type="match status" value="3"/>
</dbReference>
<dbReference type="SMART" id="SM00824">
    <property type="entry name" value="PKS_TE"/>
    <property type="match status" value="1"/>
</dbReference>
<dbReference type="CDD" id="cd19540">
    <property type="entry name" value="LCL_NRPS-like"/>
    <property type="match status" value="3"/>
</dbReference>
<dbReference type="SMART" id="SM00823">
    <property type="entry name" value="PKS_PP"/>
    <property type="match status" value="3"/>
</dbReference>
<feature type="domain" description="Carrier" evidence="5">
    <location>
        <begin position="3071"/>
        <end position="3146"/>
    </location>
</feature>
<comment type="cofactor">
    <cofactor evidence="1">
        <name>pantetheine 4'-phosphate</name>
        <dbReference type="ChEBI" id="CHEBI:47942"/>
    </cofactor>
</comment>
<evidence type="ECO:0000256" key="3">
    <source>
        <dbReference type="ARBA" id="ARBA00022553"/>
    </source>
</evidence>
<dbReference type="PROSITE" id="PS00012">
    <property type="entry name" value="PHOSPHOPANTETHEINE"/>
    <property type="match status" value="1"/>
</dbReference>
<dbReference type="InterPro" id="IPR001242">
    <property type="entry name" value="Condensation_dom"/>
</dbReference>
<dbReference type="RefSeq" id="WP_258779913.1">
    <property type="nucleotide sequence ID" value="NZ_JANUGP010000014.1"/>
</dbReference>
<dbReference type="EMBL" id="JANUGP010000014">
    <property type="protein sequence ID" value="MCS0603437.1"/>
    <property type="molecule type" value="Genomic_DNA"/>
</dbReference>